<dbReference type="AlphaFoldDB" id="A0A086KHP1"/>
<evidence type="ECO:0000256" key="1">
    <source>
        <dbReference type="SAM" id="MobiDB-lite"/>
    </source>
</evidence>
<comment type="caution">
    <text evidence="2">The sequence shown here is derived from an EMBL/GenBank/DDBJ whole genome shotgun (WGS) entry which is preliminary data.</text>
</comment>
<feature type="region of interest" description="Disordered" evidence="1">
    <location>
        <begin position="1"/>
        <end position="38"/>
    </location>
</feature>
<sequence length="196" mass="21674">MRRARGPSGEAGNKAGKGVCMNRWGSNGNRRSGLSGTSQRDFSLRLSLSDLHSCSSTASSGGPPSSSCKREDAEKTRSSIETWNYRTIYEQLDQWAELDSSHRHTGSFVAGASRALTCLVPALPPECSQLPSSRRWLLSLTRTPCLKKFSAEKKNTRPLWGETPSRVSTAVTGTQTCLSVFLFVWMWRERLTCTHT</sequence>
<reference evidence="2 3" key="1">
    <citation type="submission" date="2014-02" db="EMBL/GenBank/DDBJ databases">
        <authorList>
            <person name="Sibley D."/>
            <person name="Venepally P."/>
            <person name="Karamycheva S."/>
            <person name="Hadjithomas M."/>
            <person name="Khan A."/>
            <person name="Brunk B."/>
            <person name="Roos D."/>
            <person name="Caler E."/>
            <person name="Lorenzi H."/>
        </authorList>
    </citation>
    <scope>NUCLEOTIDE SEQUENCE [LARGE SCALE GENOMIC DNA]</scope>
    <source>
        <strain evidence="2 3">GAB2-2007-GAL-DOM2</strain>
    </source>
</reference>
<dbReference type="Proteomes" id="UP000028837">
    <property type="component" value="Unassembled WGS sequence"/>
</dbReference>
<accession>A0A086KHP1</accession>
<proteinExistence type="predicted"/>
<organism evidence="2 3">
    <name type="scientific">Toxoplasma gondii GAB2-2007-GAL-DOM2</name>
    <dbReference type="NCBI Taxonomy" id="1130820"/>
    <lineage>
        <taxon>Eukaryota</taxon>
        <taxon>Sar</taxon>
        <taxon>Alveolata</taxon>
        <taxon>Apicomplexa</taxon>
        <taxon>Conoidasida</taxon>
        <taxon>Coccidia</taxon>
        <taxon>Eucoccidiorida</taxon>
        <taxon>Eimeriorina</taxon>
        <taxon>Sarcocystidae</taxon>
        <taxon>Toxoplasma</taxon>
    </lineage>
</organism>
<dbReference type="EMBL" id="AHZU02000471">
    <property type="protein sequence ID" value="KFG43909.1"/>
    <property type="molecule type" value="Genomic_DNA"/>
</dbReference>
<feature type="compositionally biased region" description="Low complexity" evidence="1">
    <location>
        <begin position="54"/>
        <end position="67"/>
    </location>
</feature>
<evidence type="ECO:0000313" key="2">
    <source>
        <dbReference type="EMBL" id="KFG43909.1"/>
    </source>
</evidence>
<name>A0A086KHP1_TOXGO</name>
<feature type="compositionally biased region" description="Low complexity" evidence="1">
    <location>
        <begin position="22"/>
        <end position="36"/>
    </location>
</feature>
<gene>
    <name evidence="2" type="ORF">TGDOM2_269588</name>
</gene>
<feature type="region of interest" description="Disordered" evidence="1">
    <location>
        <begin position="54"/>
        <end position="73"/>
    </location>
</feature>
<dbReference type="VEuPathDB" id="ToxoDB:TGDOM2_269588"/>
<protein>
    <submittedName>
        <fullName evidence="2">Uncharacterized protein</fullName>
    </submittedName>
</protein>
<evidence type="ECO:0000313" key="3">
    <source>
        <dbReference type="Proteomes" id="UP000028837"/>
    </source>
</evidence>